<evidence type="ECO:0000313" key="3">
    <source>
        <dbReference type="Proteomes" id="UP000482800"/>
    </source>
</evidence>
<dbReference type="EMBL" id="BLPF01000001">
    <property type="protein sequence ID" value="GFJ79567.1"/>
    <property type="molecule type" value="Genomic_DNA"/>
</dbReference>
<proteinExistence type="predicted"/>
<dbReference type="SUPFAM" id="SSF47413">
    <property type="entry name" value="lambda repressor-like DNA-binding domains"/>
    <property type="match status" value="1"/>
</dbReference>
<keyword evidence="3" id="KW-1185">Reference proteome</keyword>
<evidence type="ECO:0000313" key="2">
    <source>
        <dbReference type="EMBL" id="GFJ79567.1"/>
    </source>
</evidence>
<accession>A0A6V8KD10</accession>
<dbReference type="Gene3D" id="1.10.260.40">
    <property type="entry name" value="lambda repressor-like DNA-binding domains"/>
    <property type="match status" value="1"/>
</dbReference>
<reference evidence="2 3" key="2">
    <citation type="submission" date="2020-03" db="EMBL/GenBank/DDBJ databases">
        <authorList>
            <person name="Ichikawa N."/>
            <person name="Kimura A."/>
            <person name="Kitahashi Y."/>
            <person name="Uohara A."/>
        </authorList>
    </citation>
    <scope>NUCLEOTIDE SEQUENCE [LARGE SCALE GENOMIC DNA]</scope>
    <source>
        <strain evidence="2 3">NBRC 108639</strain>
    </source>
</reference>
<sequence length="160" mass="17385">MHVPHPRDPEDAGQLTDVGKILEDARESLRLSKREAARRAGISEGRWRQVVTGVQKAGNVTVPVNPRASTVSAMAQAVGVDPALALRAAGFSDEDIHRFGSPTREPTAWQHKLEEVQAIADNQDRSPALRAWAARQLDDIEAILAAARAEEDAQRRGQAS</sequence>
<protein>
    <recommendedName>
        <fullName evidence="1">HTH cro/C1-type domain-containing protein</fullName>
    </recommendedName>
</protein>
<dbReference type="AlphaFoldDB" id="A0A6V8KD10"/>
<name>A0A6V8KD10_9ACTN</name>
<dbReference type="InterPro" id="IPR001387">
    <property type="entry name" value="Cro/C1-type_HTH"/>
</dbReference>
<dbReference type="GO" id="GO:0003677">
    <property type="term" value="F:DNA binding"/>
    <property type="evidence" value="ECO:0007669"/>
    <property type="project" value="InterPro"/>
</dbReference>
<feature type="domain" description="HTH cro/C1-type" evidence="1">
    <location>
        <begin position="21"/>
        <end position="85"/>
    </location>
</feature>
<organism evidence="2 3">
    <name type="scientific">Phytohabitans houttuyneae</name>
    <dbReference type="NCBI Taxonomy" id="1076126"/>
    <lineage>
        <taxon>Bacteria</taxon>
        <taxon>Bacillati</taxon>
        <taxon>Actinomycetota</taxon>
        <taxon>Actinomycetes</taxon>
        <taxon>Micromonosporales</taxon>
        <taxon>Micromonosporaceae</taxon>
    </lineage>
</organism>
<dbReference type="InterPro" id="IPR010982">
    <property type="entry name" value="Lambda_DNA-bd_dom_sf"/>
</dbReference>
<dbReference type="Proteomes" id="UP000482800">
    <property type="component" value="Unassembled WGS sequence"/>
</dbReference>
<dbReference type="CDD" id="cd00093">
    <property type="entry name" value="HTH_XRE"/>
    <property type="match status" value="1"/>
</dbReference>
<gene>
    <name evidence="2" type="ORF">Phou_037470</name>
</gene>
<dbReference type="SMART" id="SM00530">
    <property type="entry name" value="HTH_XRE"/>
    <property type="match status" value="1"/>
</dbReference>
<comment type="caution">
    <text evidence="2">The sequence shown here is derived from an EMBL/GenBank/DDBJ whole genome shotgun (WGS) entry which is preliminary data.</text>
</comment>
<reference evidence="2 3" key="1">
    <citation type="submission" date="2020-03" db="EMBL/GenBank/DDBJ databases">
        <title>Whole genome shotgun sequence of Phytohabitans houttuyneae NBRC 108639.</title>
        <authorList>
            <person name="Komaki H."/>
            <person name="Tamura T."/>
        </authorList>
    </citation>
    <scope>NUCLEOTIDE SEQUENCE [LARGE SCALE GENOMIC DNA]</scope>
    <source>
        <strain evidence="2 3">NBRC 108639</strain>
    </source>
</reference>
<evidence type="ECO:0000259" key="1">
    <source>
        <dbReference type="SMART" id="SM00530"/>
    </source>
</evidence>